<evidence type="ECO:0000256" key="8">
    <source>
        <dbReference type="ARBA" id="ARBA00022723"/>
    </source>
</evidence>
<evidence type="ECO:0000256" key="4">
    <source>
        <dbReference type="ARBA" id="ARBA00018198"/>
    </source>
</evidence>
<dbReference type="FunFam" id="3.20.20.70:FF:000010">
    <property type="entry name" value="2-isopropylmalate synthase"/>
    <property type="match status" value="1"/>
</dbReference>
<dbReference type="RefSeq" id="WP_129353466.1">
    <property type="nucleotide sequence ID" value="NZ_CP026538.1"/>
</dbReference>
<evidence type="ECO:0000256" key="3">
    <source>
        <dbReference type="ARBA" id="ARBA00012973"/>
    </source>
</evidence>
<evidence type="ECO:0000259" key="12">
    <source>
        <dbReference type="PROSITE" id="PS50991"/>
    </source>
</evidence>
<dbReference type="Gene3D" id="3.30.160.270">
    <property type="match status" value="1"/>
</dbReference>
<dbReference type="Pfam" id="PF22617">
    <property type="entry name" value="HCS_D2"/>
    <property type="match status" value="1"/>
</dbReference>
<keyword evidence="11" id="KW-0963">Cytoplasm</keyword>
<accession>A0A4P6HM07</accession>
<dbReference type="GO" id="GO:0003852">
    <property type="term" value="F:2-isopropylmalate synthase activity"/>
    <property type="evidence" value="ECO:0007669"/>
    <property type="project" value="UniProtKB-UniRule"/>
</dbReference>
<feature type="binding site" evidence="11">
    <location>
        <position position="206"/>
    </location>
    <ligand>
        <name>Mn(2+)</name>
        <dbReference type="ChEBI" id="CHEBI:29035"/>
    </ligand>
</feature>
<dbReference type="EMBL" id="CP026538">
    <property type="protein sequence ID" value="QAZ68201.1"/>
    <property type="molecule type" value="Genomic_DNA"/>
</dbReference>
<evidence type="ECO:0000313" key="14">
    <source>
        <dbReference type="Proteomes" id="UP000293296"/>
    </source>
</evidence>
<keyword evidence="7 11" id="KW-0808">Transferase</keyword>
<dbReference type="InterPro" id="IPR000891">
    <property type="entry name" value="PYR_CT"/>
</dbReference>
<evidence type="ECO:0000256" key="7">
    <source>
        <dbReference type="ARBA" id="ARBA00022679"/>
    </source>
</evidence>
<dbReference type="EC" id="2.3.3.13" evidence="3 11"/>
<dbReference type="SUPFAM" id="SSF110921">
    <property type="entry name" value="2-isopropylmalate synthase LeuA, allosteric (dimerisation) domain"/>
    <property type="match status" value="1"/>
</dbReference>
<evidence type="ECO:0000256" key="1">
    <source>
        <dbReference type="ARBA" id="ARBA00004689"/>
    </source>
</evidence>
<dbReference type="PROSITE" id="PS50991">
    <property type="entry name" value="PYR_CT"/>
    <property type="match status" value="1"/>
</dbReference>
<evidence type="ECO:0000256" key="2">
    <source>
        <dbReference type="ARBA" id="ARBA00009396"/>
    </source>
</evidence>
<sequence length="513" mass="55363">MSDDNRVYIFDTTLRDGEQSPGATMTREEKVRMARQLETLGVDIIEAGFPAASEGDFQAVSAIAAAVKTPVVAALCRALASDIDRGFEAIKGAQRRRIHTFLATSELHMQHKLNKTPTQVLDMIEAAVSHAASKGVEVQFSAEDASRSEPAFLVAACERAINAGATILNIPDTVGYAQPAEFADLIRHLMTTVRGAGGVTFAVHCHNDLGLAVANTLAALHAGARQAEVTLSGIGERAGNASLEQVVMGLNTRPNYYNLTTGIVTEELYPSCRRLSGIIGQPIPPYAPIMGRNAFAHESGIHQHGVLKDRRTYEIMTAESIGRKGAVVVLGKHSGRHALDAKVKELGYALNDEELLVVFEAVKQLADRKQRILDEDIEALILEKVLRRPDRYALQFLSVHCGNVELAPFAVVEMQVEGQTVRHYSAGSGPVDAVFNAVCQAVGRKPDLEEYQINAITGGTDAQGEVTVRIKDGTATTVGRGVHDDVIMASTLAFINALNRLAKKEEERTCPQL</sequence>
<feature type="domain" description="Pyruvate carboxyltransferase" evidence="12">
    <location>
        <begin position="7"/>
        <end position="269"/>
    </location>
</feature>
<comment type="pathway">
    <text evidence="1 11">Amino-acid biosynthesis; L-leucine biosynthesis; L-leucine from 3-methyl-2-oxobutanoate: step 1/4.</text>
</comment>
<dbReference type="SMART" id="SM00917">
    <property type="entry name" value="LeuA_dimer"/>
    <property type="match status" value="1"/>
</dbReference>
<dbReference type="FunFam" id="1.10.238.260:FF:000001">
    <property type="entry name" value="2-isopropylmalate synthase"/>
    <property type="match status" value="1"/>
</dbReference>
<protein>
    <recommendedName>
        <fullName evidence="4 11">2-isopropylmalate synthase</fullName>
        <ecNumber evidence="3 11">2.3.3.13</ecNumber>
    </recommendedName>
    <alternativeName>
        <fullName evidence="11">Alpha-IPM synthase</fullName>
    </alternativeName>
    <alternativeName>
        <fullName evidence="11">Alpha-isopropylmalate synthase</fullName>
    </alternativeName>
</protein>
<evidence type="ECO:0000313" key="13">
    <source>
        <dbReference type="EMBL" id="QAZ68201.1"/>
    </source>
</evidence>
<keyword evidence="6 11" id="KW-0028">Amino-acid biosynthesis</keyword>
<feature type="binding site" evidence="11">
    <location>
        <position position="240"/>
    </location>
    <ligand>
        <name>Mn(2+)</name>
        <dbReference type="ChEBI" id="CHEBI:29035"/>
    </ligand>
</feature>
<dbReference type="GO" id="GO:0030145">
    <property type="term" value="F:manganese ion binding"/>
    <property type="evidence" value="ECO:0007669"/>
    <property type="project" value="UniProtKB-UniRule"/>
</dbReference>
<comment type="subunit">
    <text evidence="11">Homodimer.</text>
</comment>
<keyword evidence="8 11" id="KW-0479">Metal-binding</keyword>
<organism evidence="13 14">
    <name type="scientific">Solidesulfovibrio carbinolicus</name>
    <dbReference type="NCBI Taxonomy" id="296842"/>
    <lineage>
        <taxon>Bacteria</taxon>
        <taxon>Pseudomonadati</taxon>
        <taxon>Thermodesulfobacteriota</taxon>
        <taxon>Desulfovibrionia</taxon>
        <taxon>Desulfovibrionales</taxon>
        <taxon>Desulfovibrionaceae</taxon>
        <taxon>Solidesulfovibrio</taxon>
    </lineage>
</organism>
<reference evidence="13 14" key="1">
    <citation type="submission" date="2018-02" db="EMBL/GenBank/DDBJ databases">
        <title>Genome sequence of Desulfovibrio carbinolicus DSM 3852.</title>
        <authorList>
            <person name="Wilbanks E."/>
            <person name="Skennerton C.T."/>
            <person name="Orphan V.J."/>
        </authorList>
    </citation>
    <scope>NUCLEOTIDE SEQUENCE [LARGE SCALE GENOMIC DNA]</scope>
    <source>
        <strain evidence="13 14">DSM 3852</strain>
    </source>
</reference>
<dbReference type="NCBIfam" id="TIGR00973">
    <property type="entry name" value="leuA_bact"/>
    <property type="match status" value="1"/>
</dbReference>
<dbReference type="Proteomes" id="UP000293296">
    <property type="component" value="Chromosome"/>
</dbReference>
<keyword evidence="14" id="KW-1185">Reference proteome</keyword>
<dbReference type="InterPro" id="IPR054691">
    <property type="entry name" value="LeuA/HCS_post-cat"/>
</dbReference>
<feature type="region of interest" description="Regulatory domain" evidence="11">
    <location>
        <begin position="393"/>
        <end position="513"/>
    </location>
</feature>
<dbReference type="InterPro" id="IPR013709">
    <property type="entry name" value="2-isopropylmalate_synth_dimer"/>
</dbReference>
<dbReference type="AlphaFoldDB" id="A0A4P6HM07"/>
<dbReference type="UniPathway" id="UPA00048">
    <property type="reaction ID" value="UER00070"/>
</dbReference>
<evidence type="ECO:0000256" key="10">
    <source>
        <dbReference type="ARBA" id="ARBA00023304"/>
    </source>
</evidence>
<dbReference type="PANTHER" id="PTHR10277">
    <property type="entry name" value="HOMOCITRATE SYNTHASE-RELATED"/>
    <property type="match status" value="1"/>
</dbReference>
<dbReference type="PANTHER" id="PTHR10277:SF9">
    <property type="entry name" value="2-ISOPROPYLMALATE SYNTHASE 1, CHLOROPLASTIC-RELATED"/>
    <property type="match status" value="1"/>
</dbReference>
<dbReference type="InterPro" id="IPR013785">
    <property type="entry name" value="Aldolase_TIM"/>
</dbReference>
<dbReference type="Gene3D" id="1.10.238.260">
    <property type="match status" value="1"/>
</dbReference>
<dbReference type="OrthoDB" id="9803573at2"/>
<evidence type="ECO:0000256" key="9">
    <source>
        <dbReference type="ARBA" id="ARBA00023211"/>
    </source>
</evidence>
<proteinExistence type="inferred from homology"/>
<feature type="binding site" evidence="11">
    <location>
        <position position="16"/>
    </location>
    <ligand>
        <name>Mn(2+)</name>
        <dbReference type="ChEBI" id="CHEBI:29035"/>
    </ligand>
</feature>
<dbReference type="Pfam" id="PF08502">
    <property type="entry name" value="LeuA_dimer"/>
    <property type="match status" value="1"/>
</dbReference>
<feature type="binding site" evidence="11">
    <location>
        <position position="204"/>
    </location>
    <ligand>
        <name>Mn(2+)</name>
        <dbReference type="ChEBI" id="CHEBI:29035"/>
    </ligand>
</feature>
<comment type="cofactor">
    <cofactor evidence="11">
        <name>Mn(2+)</name>
        <dbReference type="ChEBI" id="CHEBI:29035"/>
    </cofactor>
</comment>
<comment type="function">
    <text evidence="11">Catalyzes the condensation of the acetyl group of acetyl-CoA with 3-methyl-2-oxobutanoate (2-ketoisovalerate) to form 3-carboxy-3-hydroxy-4-methylpentanoate (2-isopropylmalate).</text>
</comment>
<dbReference type="InterPro" id="IPR050073">
    <property type="entry name" value="2-IPM_HCS-like"/>
</dbReference>
<dbReference type="CDD" id="cd07940">
    <property type="entry name" value="DRE_TIM_IPMS"/>
    <property type="match status" value="1"/>
</dbReference>
<keyword evidence="10 11" id="KW-0100">Branched-chain amino acid biosynthesis</keyword>
<keyword evidence="5 11" id="KW-0432">Leucine biosynthesis</keyword>
<dbReference type="GO" id="GO:0003985">
    <property type="term" value="F:acetyl-CoA C-acetyltransferase activity"/>
    <property type="evidence" value="ECO:0007669"/>
    <property type="project" value="UniProtKB-UniRule"/>
</dbReference>
<dbReference type="GO" id="GO:0009098">
    <property type="term" value="P:L-leucine biosynthetic process"/>
    <property type="evidence" value="ECO:0007669"/>
    <property type="project" value="UniProtKB-UniRule"/>
</dbReference>
<evidence type="ECO:0000256" key="11">
    <source>
        <dbReference type="HAMAP-Rule" id="MF_01025"/>
    </source>
</evidence>
<dbReference type="PROSITE" id="PS00816">
    <property type="entry name" value="AIPM_HOMOCIT_SYNTH_2"/>
    <property type="match status" value="1"/>
</dbReference>
<comment type="catalytic activity">
    <reaction evidence="11">
        <text>3-methyl-2-oxobutanoate + acetyl-CoA + H2O = (2S)-2-isopropylmalate + CoA + H(+)</text>
        <dbReference type="Rhea" id="RHEA:21524"/>
        <dbReference type="ChEBI" id="CHEBI:1178"/>
        <dbReference type="ChEBI" id="CHEBI:11851"/>
        <dbReference type="ChEBI" id="CHEBI:15377"/>
        <dbReference type="ChEBI" id="CHEBI:15378"/>
        <dbReference type="ChEBI" id="CHEBI:57287"/>
        <dbReference type="ChEBI" id="CHEBI:57288"/>
        <dbReference type="EC" id="2.3.3.13"/>
    </reaction>
</comment>
<dbReference type="GO" id="GO:0005737">
    <property type="term" value="C:cytoplasm"/>
    <property type="evidence" value="ECO:0007669"/>
    <property type="project" value="UniProtKB-UniRule"/>
</dbReference>
<dbReference type="Gene3D" id="3.20.20.70">
    <property type="entry name" value="Aldolase class I"/>
    <property type="match status" value="1"/>
</dbReference>
<dbReference type="SUPFAM" id="SSF51569">
    <property type="entry name" value="Aldolase"/>
    <property type="match status" value="1"/>
</dbReference>
<dbReference type="NCBIfam" id="NF002086">
    <property type="entry name" value="PRK00915.1-3"/>
    <property type="match status" value="1"/>
</dbReference>
<dbReference type="HAMAP" id="MF_01025">
    <property type="entry name" value="LeuA_type1"/>
    <property type="match status" value="1"/>
</dbReference>
<dbReference type="PROSITE" id="PS00815">
    <property type="entry name" value="AIPM_HOMOCIT_SYNTH_1"/>
    <property type="match status" value="1"/>
</dbReference>
<dbReference type="Pfam" id="PF00682">
    <property type="entry name" value="HMGL-like"/>
    <property type="match status" value="1"/>
</dbReference>
<dbReference type="FunFam" id="3.30.160.270:FF:000003">
    <property type="entry name" value="2-isopropylmalate synthase"/>
    <property type="match status" value="1"/>
</dbReference>
<evidence type="ECO:0000256" key="5">
    <source>
        <dbReference type="ARBA" id="ARBA00022430"/>
    </source>
</evidence>
<keyword evidence="9 11" id="KW-0464">Manganese</keyword>
<comment type="similarity">
    <text evidence="2 11">Belongs to the alpha-IPM synthase/homocitrate synthase family. LeuA type 1 subfamily.</text>
</comment>
<evidence type="ECO:0000256" key="6">
    <source>
        <dbReference type="ARBA" id="ARBA00022605"/>
    </source>
</evidence>
<dbReference type="KEGG" id="dcb:C3Y92_13595"/>
<name>A0A4P6HM07_9BACT</name>
<dbReference type="InterPro" id="IPR005671">
    <property type="entry name" value="LeuA_bact_synth"/>
</dbReference>
<gene>
    <name evidence="11" type="primary">leuA</name>
    <name evidence="13" type="ORF">C3Y92_13595</name>
</gene>
<dbReference type="InterPro" id="IPR002034">
    <property type="entry name" value="AIPM/Hcit_synth_CS"/>
</dbReference>
<dbReference type="InterPro" id="IPR036230">
    <property type="entry name" value="LeuA_allosteric_dom_sf"/>
</dbReference>